<evidence type="ECO:0000256" key="1">
    <source>
        <dbReference type="ARBA" id="ARBA00004442"/>
    </source>
</evidence>
<proteinExistence type="inferred from homology"/>
<evidence type="ECO:0000256" key="2">
    <source>
        <dbReference type="ARBA" id="ARBA00022729"/>
    </source>
</evidence>
<dbReference type="EMBL" id="JANCLU010000001">
    <property type="protein sequence ID" value="MCP8937259.1"/>
    <property type="molecule type" value="Genomic_DNA"/>
</dbReference>
<dbReference type="RefSeq" id="WP_254738007.1">
    <property type="nucleotide sequence ID" value="NZ_JANCLU010000001.1"/>
</dbReference>
<comment type="subcellular location">
    <subcellularLocation>
        <location evidence="1">Cell outer membrane</location>
    </subcellularLocation>
</comment>
<dbReference type="InterPro" id="IPR027385">
    <property type="entry name" value="Beta-barrel_OMP"/>
</dbReference>
<comment type="caution">
    <text evidence="8">The sequence shown here is derived from an EMBL/GenBank/DDBJ whole genome shotgun (WGS) entry which is preliminary data.</text>
</comment>
<dbReference type="Gene3D" id="2.40.160.20">
    <property type="match status" value="1"/>
</dbReference>
<evidence type="ECO:0000256" key="6">
    <source>
        <dbReference type="SAM" id="SignalP"/>
    </source>
</evidence>
<feature type="domain" description="Outer membrane protein beta-barrel" evidence="7">
    <location>
        <begin position="7"/>
        <end position="237"/>
    </location>
</feature>
<organism evidence="8 9">
    <name type="scientific">Alsobacter ponti</name>
    <dbReference type="NCBI Taxonomy" id="2962936"/>
    <lineage>
        <taxon>Bacteria</taxon>
        <taxon>Pseudomonadati</taxon>
        <taxon>Pseudomonadota</taxon>
        <taxon>Alphaproteobacteria</taxon>
        <taxon>Hyphomicrobiales</taxon>
        <taxon>Alsobacteraceae</taxon>
        <taxon>Alsobacter</taxon>
    </lineage>
</organism>
<keyword evidence="2 6" id="KW-0732">Signal</keyword>
<protein>
    <submittedName>
        <fullName evidence="8">Porin family protein</fullName>
    </submittedName>
</protein>
<evidence type="ECO:0000313" key="8">
    <source>
        <dbReference type="EMBL" id="MCP8937259.1"/>
    </source>
</evidence>
<keyword evidence="4" id="KW-0998">Cell outer membrane</keyword>
<dbReference type="PANTHER" id="PTHR34001:SF3">
    <property type="entry name" value="BLL7405 PROTEIN"/>
    <property type="match status" value="1"/>
</dbReference>
<feature type="signal peptide" evidence="6">
    <location>
        <begin position="1"/>
        <end position="20"/>
    </location>
</feature>
<reference evidence="8 9" key="1">
    <citation type="submission" date="2022-07" db="EMBL/GenBank/DDBJ databases">
        <authorList>
            <person name="Li W.-J."/>
            <person name="Deng Q.-Q."/>
        </authorList>
    </citation>
    <scope>NUCLEOTIDE SEQUENCE [LARGE SCALE GENOMIC DNA]</scope>
    <source>
        <strain evidence="8 9">SYSU M60028</strain>
    </source>
</reference>
<dbReference type="InterPro" id="IPR051692">
    <property type="entry name" value="OMP-like"/>
</dbReference>
<sequence length="237" mass="25110">MRNALLAATALVAVSAPAFAADLPSRTMAPAAPVATTYLPVFTWTGFYVGLNAGYGWTNSNNITATDGNVVDIFSTGDNGGFTGGGQLGYNMQYGQIVFGLETDIQYADFGKNRTYATSFGPYAFATDHGNYFGTVRGRVGYAFDRALLYVTGGLAYGNVGEQLGGNDTNVGWTLGGGLEYAFTNNWTAKIEGLYVSLDRGTGTRTIYDTTPTAVGVARQSGNNEFGVVRVGLNYKF</sequence>
<dbReference type="PANTHER" id="PTHR34001">
    <property type="entry name" value="BLL7405 PROTEIN"/>
    <property type="match status" value="1"/>
</dbReference>
<evidence type="ECO:0000259" key="7">
    <source>
        <dbReference type="Pfam" id="PF13505"/>
    </source>
</evidence>
<gene>
    <name evidence="8" type="ORF">NK718_01920</name>
</gene>
<evidence type="ECO:0000256" key="5">
    <source>
        <dbReference type="ARBA" id="ARBA00038306"/>
    </source>
</evidence>
<evidence type="ECO:0000256" key="4">
    <source>
        <dbReference type="ARBA" id="ARBA00023237"/>
    </source>
</evidence>
<dbReference type="Pfam" id="PF13505">
    <property type="entry name" value="OMP_b-brl"/>
    <property type="match status" value="1"/>
</dbReference>
<dbReference type="InterPro" id="IPR011250">
    <property type="entry name" value="OMP/PagP_B-barrel"/>
</dbReference>
<evidence type="ECO:0000256" key="3">
    <source>
        <dbReference type="ARBA" id="ARBA00023136"/>
    </source>
</evidence>
<accession>A0ABT1L737</accession>
<dbReference type="Proteomes" id="UP001205890">
    <property type="component" value="Unassembled WGS sequence"/>
</dbReference>
<comment type="similarity">
    <text evidence="5">Belongs to the Omp25/RopB family.</text>
</comment>
<evidence type="ECO:0000313" key="9">
    <source>
        <dbReference type="Proteomes" id="UP001205890"/>
    </source>
</evidence>
<keyword evidence="9" id="KW-1185">Reference proteome</keyword>
<dbReference type="SUPFAM" id="SSF56925">
    <property type="entry name" value="OMPA-like"/>
    <property type="match status" value="1"/>
</dbReference>
<keyword evidence="3" id="KW-0472">Membrane</keyword>
<name>A0ABT1L737_9HYPH</name>
<feature type="chain" id="PRO_5046467346" evidence="6">
    <location>
        <begin position="21"/>
        <end position="237"/>
    </location>
</feature>